<name>A2FDT3_TRIV3</name>
<reference evidence="1" key="2">
    <citation type="journal article" date="2007" name="Science">
        <title>Draft genome sequence of the sexually transmitted pathogen Trichomonas vaginalis.</title>
        <authorList>
            <person name="Carlton J.M."/>
            <person name="Hirt R.P."/>
            <person name="Silva J.C."/>
            <person name="Delcher A.L."/>
            <person name="Schatz M."/>
            <person name="Zhao Q."/>
            <person name="Wortman J.R."/>
            <person name="Bidwell S.L."/>
            <person name="Alsmark U.C.M."/>
            <person name="Besteiro S."/>
            <person name="Sicheritz-Ponten T."/>
            <person name="Noel C.J."/>
            <person name="Dacks J.B."/>
            <person name="Foster P.G."/>
            <person name="Simillion C."/>
            <person name="Van de Peer Y."/>
            <person name="Miranda-Saavedra D."/>
            <person name="Barton G.J."/>
            <person name="Westrop G.D."/>
            <person name="Mueller S."/>
            <person name="Dessi D."/>
            <person name="Fiori P.L."/>
            <person name="Ren Q."/>
            <person name="Paulsen I."/>
            <person name="Zhang H."/>
            <person name="Bastida-Corcuera F.D."/>
            <person name="Simoes-Barbosa A."/>
            <person name="Brown M.T."/>
            <person name="Hayes R.D."/>
            <person name="Mukherjee M."/>
            <person name="Okumura C.Y."/>
            <person name="Schneider R."/>
            <person name="Smith A.J."/>
            <person name="Vanacova S."/>
            <person name="Villalvazo M."/>
            <person name="Haas B.J."/>
            <person name="Pertea M."/>
            <person name="Feldblyum T.V."/>
            <person name="Utterback T.R."/>
            <person name="Shu C.L."/>
            <person name="Osoegawa K."/>
            <person name="de Jong P.J."/>
            <person name="Hrdy I."/>
            <person name="Horvathova L."/>
            <person name="Zubacova Z."/>
            <person name="Dolezal P."/>
            <person name="Malik S.B."/>
            <person name="Logsdon J.M. Jr."/>
            <person name="Henze K."/>
            <person name="Gupta A."/>
            <person name="Wang C.C."/>
            <person name="Dunne R.L."/>
            <person name="Upcroft J.A."/>
            <person name="Upcroft P."/>
            <person name="White O."/>
            <person name="Salzberg S.L."/>
            <person name="Tang P."/>
            <person name="Chiu C.-H."/>
            <person name="Lee Y.-S."/>
            <person name="Embley T.M."/>
            <person name="Coombs G.H."/>
            <person name="Mottram J.C."/>
            <person name="Tachezy J."/>
            <person name="Fraser-Liggett C.M."/>
            <person name="Johnson P.J."/>
        </authorList>
    </citation>
    <scope>NUCLEOTIDE SEQUENCE [LARGE SCALE GENOMIC DNA]</scope>
    <source>
        <strain evidence="1">G3</strain>
    </source>
</reference>
<dbReference type="Proteomes" id="UP000001542">
    <property type="component" value="Unassembled WGS sequence"/>
</dbReference>
<dbReference type="KEGG" id="tva:4754709"/>
<protein>
    <recommendedName>
        <fullName evidence="3">RRM domain-containing protein</fullName>
    </recommendedName>
</protein>
<evidence type="ECO:0008006" key="3">
    <source>
        <dbReference type="Google" id="ProtNLM"/>
    </source>
</evidence>
<accession>A2FDT3</accession>
<dbReference type="SUPFAM" id="SSF54928">
    <property type="entry name" value="RNA-binding domain, RBD"/>
    <property type="match status" value="1"/>
</dbReference>
<gene>
    <name evidence="1" type="ORF">TVAG_087570</name>
</gene>
<dbReference type="InterPro" id="IPR035979">
    <property type="entry name" value="RBD_domain_sf"/>
</dbReference>
<dbReference type="AlphaFoldDB" id="A2FDT3"/>
<proteinExistence type="predicted"/>
<dbReference type="VEuPathDB" id="TrichDB:TVAGG3_0371250"/>
<evidence type="ECO:0000313" key="2">
    <source>
        <dbReference type="Proteomes" id="UP000001542"/>
    </source>
</evidence>
<dbReference type="OrthoDB" id="19742at2759"/>
<evidence type="ECO:0000313" key="1">
    <source>
        <dbReference type="EMBL" id="EAX96932.1"/>
    </source>
</evidence>
<dbReference type="InParanoid" id="A2FDT3"/>
<dbReference type="InterPro" id="IPR012677">
    <property type="entry name" value="Nucleotide-bd_a/b_plait_sf"/>
</dbReference>
<sequence>MSGSYTGWPNDQDQNQKLNGVGFVLFKTKEATKAALEKSMYKPLKGKIPYVSYFQMKEERQHQKALNRKLALYKSKMVPSIKSESNENRDKFAPYYPPQEVTLSIPVSQLSFAKDSILTKLKERGFGKRRIKKILSSISNEQAISMYSDLQKLNDWIESLV</sequence>
<dbReference type="VEuPathDB" id="TrichDB:TVAG_087570"/>
<dbReference type="EMBL" id="DS113737">
    <property type="protein sequence ID" value="EAX96932.1"/>
    <property type="molecule type" value="Genomic_DNA"/>
</dbReference>
<reference evidence="1" key="1">
    <citation type="submission" date="2006-10" db="EMBL/GenBank/DDBJ databases">
        <authorList>
            <person name="Amadeo P."/>
            <person name="Zhao Q."/>
            <person name="Wortman J."/>
            <person name="Fraser-Liggett C."/>
            <person name="Carlton J."/>
        </authorList>
    </citation>
    <scope>NUCLEOTIDE SEQUENCE</scope>
    <source>
        <strain evidence="1">G3</strain>
    </source>
</reference>
<dbReference type="Gene3D" id="3.30.70.330">
    <property type="match status" value="1"/>
</dbReference>
<keyword evidence="2" id="KW-1185">Reference proteome</keyword>
<dbReference type="GO" id="GO:0003676">
    <property type="term" value="F:nucleic acid binding"/>
    <property type="evidence" value="ECO:0007669"/>
    <property type="project" value="InterPro"/>
</dbReference>
<organism evidence="1 2">
    <name type="scientific">Trichomonas vaginalis (strain ATCC PRA-98 / G3)</name>
    <dbReference type="NCBI Taxonomy" id="412133"/>
    <lineage>
        <taxon>Eukaryota</taxon>
        <taxon>Metamonada</taxon>
        <taxon>Parabasalia</taxon>
        <taxon>Trichomonadida</taxon>
        <taxon>Trichomonadidae</taxon>
        <taxon>Trichomonas</taxon>
    </lineage>
</organism>